<keyword evidence="2" id="KW-1185">Reference proteome</keyword>
<accession>A0A5A7R416</accession>
<reference evidence="2" key="1">
    <citation type="journal article" date="2019" name="Curr. Biol.">
        <title>Genome Sequence of Striga asiatica Provides Insight into the Evolution of Plant Parasitism.</title>
        <authorList>
            <person name="Yoshida S."/>
            <person name="Kim S."/>
            <person name="Wafula E.K."/>
            <person name="Tanskanen J."/>
            <person name="Kim Y.M."/>
            <person name="Honaas L."/>
            <person name="Yang Z."/>
            <person name="Spallek T."/>
            <person name="Conn C.E."/>
            <person name="Ichihashi Y."/>
            <person name="Cheong K."/>
            <person name="Cui S."/>
            <person name="Der J.P."/>
            <person name="Gundlach H."/>
            <person name="Jiao Y."/>
            <person name="Hori C."/>
            <person name="Ishida J.K."/>
            <person name="Kasahara H."/>
            <person name="Kiba T."/>
            <person name="Kim M.S."/>
            <person name="Koo N."/>
            <person name="Laohavisit A."/>
            <person name="Lee Y.H."/>
            <person name="Lumba S."/>
            <person name="McCourt P."/>
            <person name="Mortimer J.C."/>
            <person name="Mutuku J.M."/>
            <person name="Nomura T."/>
            <person name="Sasaki-Sekimoto Y."/>
            <person name="Seto Y."/>
            <person name="Wang Y."/>
            <person name="Wakatake T."/>
            <person name="Sakakibara H."/>
            <person name="Demura T."/>
            <person name="Yamaguchi S."/>
            <person name="Yoneyama K."/>
            <person name="Manabe R.I."/>
            <person name="Nelson D.C."/>
            <person name="Schulman A.H."/>
            <person name="Timko M.P."/>
            <person name="dePamphilis C.W."/>
            <person name="Choi D."/>
            <person name="Shirasu K."/>
        </authorList>
    </citation>
    <scope>NUCLEOTIDE SEQUENCE [LARGE SCALE GENOMIC DNA]</scope>
    <source>
        <strain evidence="2">cv. UVA1</strain>
    </source>
</reference>
<dbReference type="EMBL" id="BKCP01010181">
    <property type="protein sequence ID" value="GER52178.1"/>
    <property type="molecule type" value="Genomic_DNA"/>
</dbReference>
<sequence>SLAVNPRKKDVCRLTRLAQRDEDSEEEEPEIGVGKLSIAISTHISAQGIVEFGCVLRRQEQITKTWAKTDTTMGDAEITHLSGIKWGLTLAKEGGWTRCECMVKCKDLMQKLISGMGSLCALSHKLACEAVRGN</sequence>
<dbReference type="AlphaFoldDB" id="A0A5A7R416"/>
<protein>
    <submittedName>
        <fullName evidence="1">Uncharacterized protein</fullName>
    </submittedName>
</protein>
<dbReference type="Proteomes" id="UP000325081">
    <property type="component" value="Unassembled WGS sequence"/>
</dbReference>
<proteinExistence type="predicted"/>
<organism evidence="1 2">
    <name type="scientific">Striga asiatica</name>
    <name type="common">Asiatic witchweed</name>
    <name type="synonym">Buchnera asiatica</name>
    <dbReference type="NCBI Taxonomy" id="4170"/>
    <lineage>
        <taxon>Eukaryota</taxon>
        <taxon>Viridiplantae</taxon>
        <taxon>Streptophyta</taxon>
        <taxon>Embryophyta</taxon>
        <taxon>Tracheophyta</taxon>
        <taxon>Spermatophyta</taxon>
        <taxon>Magnoliopsida</taxon>
        <taxon>eudicotyledons</taxon>
        <taxon>Gunneridae</taxon>
        <taxon>Pentapetalae</taxon>
        <taxon>asterids</taxon>
        <taxon>lamiids</taxon>
        <taxon>Lamiales</taxon>
        <taxon>Orobanchaceae</taxon>
        <taxon>Buchnereae</taxon>
        <taxon>Striga</taxon>
    </lineage>
</organism>
<name>A0A5A7R416_STRAF</name>
<gene>
    <name evidence="1" type="ORF">STAS_29613</name>
</gene>
<feature type="non-terminal residue" evidence="1">
    <location>
        <position position="1"/>
    </location>
</feature>
<evidence type="ECO:0000313" key="1">
    <source>
        <dbReference type="EMBL" id="GER52178.1"/>
    </source>
</evidence>
<evidence type="ECO:0000313" key="2">
    <source>
        <dbReference type="Proteomes" id="UP000325081"/>
    </source>
</evidence>
<feature type="non-terminal residue" evidence="1">
    <location>
        <position position="134"/>
    </location>
</feature>
<comment type="caution">
    <text evidence="1">The sequence shown here is derived from an EMBL/GenBank/DDBJ whole genome shotgun (WGS) entry which is preliminary data.</text>
</comment>